<dbReference type="GO" id="GO:0020037">
    <property type="term" value="F:heme binding"/>
    <property type="evidence" value="ECO:0007669"/>
    <property type="project" value="InterPro"/>
</dbReference>
<reference evidence="8 9" key="1">
    <citation type="journal article" date="2019" name="Sci. Rep.">
        <title>A high-quality genome of Eragrostis curvula grass provides insights into Poaceae evolution and supports new strategies to enhance forage quality.</title>
        <authorList>
            <person name="Carballo J."/>
            <person name="Santos B.A.C.M."/>
            <person name="Zappacosta D."/>
            <person name="Garbus I."/>
            <person name="Selva J.P."/>
            <person name="Gallo C.A."/>
            <person name="Diaz A."/>
            <person name="Albertini E."/>
            <person name="Caccamo M."/>
            <person name="Echenique V."/>
        </authorList>
    </citation>
    <scope>NUCLEOTIDE SEQUENCE [LARGE SCALE GENOMIC DNA]</scope>
    <source>
        <strain evidence="9">cv. Victoria</strain>
        <tissue evidence="8">Leaf</tissue>
    </source>
</reference>
<dbReference type="AlphaFoldDB" id="A0A5J9T2N7"/>
<dbReference type="GO" id="GO:0016705">
    <property type="term" value="F:oxidoreductase activity, acting on paired donors, with incorporation or reduction of molecular oxygen"/>
    <property type="evidence" value="ECO:0007669"/>
    <property type="project" value="InterPro"/>
</dbReference>
<dbReference type="PANTHER" id="PTHR47944:SF1">
    <property type="entry name" value="OS08G0456200 PROTEIN"/>
    <property type="match status" value="1"/>
</dbReference>
<accession>A0A5J9T2N7</accession>
<dbReference type="Proteomes" id="UP000324897">
    <property type="component" value="Unassembled WGS sequence"/>
</dbReference>
<evidence type="ECO:0000256" key="6">
    <source>
        <dbReference type="RuleBase" id="RU000461"/>
    </source>
</evidence>
<evidence type="ECO:0000256" key="5">
    <source>
        <dbReference type="ARBA" id="ARBA00023004"/>
    </source>
</evidence>
<dbReference type="SUPFAM" id="SSF48264">
    <property type="entry name" value="Cytochrome P450"/>
    <property type="match status" value="2"/>
</dbReference>
<evidence type="ECO:0000256" key="7">
    <source>
        <dbReference type="SAM" id="SignalP"/>
    </source>
</evidence>
<evidence type="ECO:0000256" key="3">
    <source>
        <dbReference type="ARBA" id="ARBA00022723"/>
    </source>
</evidence>
<dbReference type="Pfam" id="PF00067">
    <property type="entry name" value="p450"/>
    <property type="match status" value="4"/>
</dbReference>
<dbReference type="OrthoDB" id="2789670at2759"/>
<proteinExistence type="inferred from homology"/>
<dbReference type="PRINTS" id="PR00463">
    <property type="entry name" value="EP450I"/>
</dbReference>
<evidence type="ECO:0000256" key="1">
    <source>
        <dbReference type="ARBA" id="ARBA00010617"/>
    </source>
</evidence>
<feature type="signal peptide" evidence="7">
    <location>
        <begin position="1"/>
        <end position="24"/>
    </location>
</feature>
<dbReference type="GO" id="GO:0004497">
    <property type="term" value="F:monooxygenase activity"/>
    <property type="evidence" value="ECO:0007669"/>
    <property type="project" value="UniProtKB-KW"/>
</dbReference>
<sequence>MELSPLATLLIMLITAAILHKLKAKSRQVYNLPPGPSPWPVIGNFNLIGALPHRSIHELSKKYGPLMHHRFGSFSVVVGSSVDMAKCFLKIHDVLLLDRPRTAAGKHTTYNYTDITWSPYGAYWRHARKICATQLFSPSRLASFEHIRTEEVQALMRSLFRASASEHSGHLNKYYVPFPSQHECHHADGHGQALMLLNGVPNIGDWIPWLDWLDLQGYIRRMKKLGKMVGVKAFTQDLIAGGTESSSLTVEWAMSELLRKPTIFAVATEELDRVIGRGRWVTEKDIPHLLTSRLSQRSSPHESPVRTQPLVAMTFPRARACTSTCGPLGGTPPCGMRQMSLYLKGLSVARWTYVKGQDFELLPFSSDRRMCPGSNLGLKMIQLILANLLHGFTWRLPDGMTGEELSMDEVFGLLTTRKFPLKVLWGSSQLQTISSITLSIGNFNLIGALPHRSLHELSKKYGPLMHLRFGSFSVVVGSSVDTAKFFFKTHDKLFLDRHRTAAGKHTTYDYSGILWSPYGAYWRQARRICAAELLSPHQLASFELVRADEVRALVRGLFFTASSCSSTVHLNRDYLAPANMNVITRMVLGKRFFGEGADAADGAVTALAEFMWMMEVLMLLNGVIKYQRRRLDLVAGLARPAGVRAADEEAGQGVQAFMNYVRRR</sequence>
<feature type="chain" id="PRO_5023880164" evidence="7">
    <location>
        <begin position="25"/>
        <end position="664"/>
    </location>
</feature>
<evidence type="ECO:0000256" key="4">
    <source>
        <dbReference type="ARBA" id="ARBA00023002"/>
    </source>
</evidence>
<organism evidence="8 9">
    <name type="scientific">Eragrostis curvula</name>
    <name type="common">weeping love grass</name>
    <dbReference type="NCBI Taxonomy" id="38414"/>
    <lineage>
        <taxon>Eukaryota</taxon>
        <taxon>Viridiplantae</taxon>
        <taxon>Streptophyta</taxon>
        <taxon>Embryophyta</taxon>
        <taxon>Tracheophyta</taxon>
        <taxon>Spermatophyta</taxon>
        <taxon>Magnoliopsida</taxon>
        <taxon>Liliopsida</taxon>
        <taxon>Poales</taxon>
        <taxon>Poaceae</taxon>
        <taxon>PACMAD clade</taxon>
        <taxon>Chloridoideae</taxon>
        <taxon>Eragrostideae</taxon>
        <taxon>Eragrostidinae</taxon>
        <taxon>Eragrostis</taxon>
    </lineage>
</organism>
<dbReference type="GO" id="GO:0005506">
    <property type="term" value="F:iron ion binding"/>
    <property type="evidence" value="ECO:0007669"/>
    <property type="project" value="InterPro"/>
</dbReference>
<protein>
    <submittedName>
        <fullName evidence="8">Uncharacterized protein</fullName>
    </submittedName>
</protein>
<gene>
    <name evidence="8" type="ORF">EJB05_48812</name>
</gene>
<comment type="similarity">
    <text evidence="1 6">Belongs to the cytochrome P450 family.</text>
</comment>
<keyword evidence="7" id="KW-0732">Signal</keyword>
<dbReference type="InterPro" id="IPR017972">
    <property type="entry name" value="Cyt_P450_CS"/>
</dbReference>
<dbReference type="Gramene" id="TVU05643">
    <property type="protein sequence ID" value="TVU05643"/>
    <property type="gene ID" value="EJB05_48812"/>
</dbReference>
<keyword evidence="5 6" id="KW-0408">Iron</keyword>
<keyword evidence="3 6" id="KW-0479">Metal-binding</keyword>
<evidence type="ECO:0000256" key="2">
    <source>
        <dbReference type="ARBA" id="ARBA00022617"/>
    </source>
</evidence>
<feature type="non-terminal residue" evidence="8">
    <location>
        <position position="1"/>
    </location>
</feature>
<evidence type="ECO:0000313" key="9">
    <source>
        <dbReference type="Proteomes" id="UP000324897"/>
    </source>
</evidence>
<keyword evidence="2 6" id="KW-0349">Heme</keyword>
<dbReference type="Gene3D" id="1.10.630.10">
    <property type="entry name" value="Cytochrome P450"/>
    <property type="match status" value="4"/>
</dbReference>
<dbReference type="InterPro" id="IPR002401">
    <property type="entry name" value="Cyt_P450_E_grp-I"/>
</dbReference>
<evidence type="ECO:0000313" key="8">
    <source>
        <dbReference type="EMBL" id="TVU05643.1"/>
    </source>
</evidence>
<dbReference type="PROSITE" id="PS00086">
    <property type="entry name" value="CYTOCHROME_P450"/>
    <property type="match status" value="1"/>
</dbReference>
<keyword evidence="6" id="KW-0503">Monooxygenase</keyword>
<comment type="caution">
    <text evidence="8">The sequence shown here is derived from an EMBL/GenBank/DDBJ whole genome shotgun (WGS) entry which is preliminary data.</text>
</comment>
<keyword evidence="9" id="KW-1185">Reference proteome</keyword>
<dbReference type="InterPro" id="IPR001128">
    <property type="entry name" value="Cyt_P450"/>
</dbReference>
<dbReference type="PANTHER" id="PTHR47944">
    <property type="entry name" value="CYTOCHROME P450 98A9"/>
    <property type="match status" value="1"/>
</dbReference>
<dbReference type="InterPro" id="IPR036396">
    <property type="entry name" value="Cyt_P450_sf"/>
</dbReference>
<keyword evidence="4 6" id="KW-0560">Oxidoreductase</keyword>
<dbReference type="EMBL" id="RWGY01000051">
    <property type="protein sequence ID" value="TVU05643.1"/>
    <property type="molecule type" value="Genomic_DNA"/>
</dbReference>
<name>A0A5J9T2N7_9POAL</name>